<dbReference type="GeneID" id="85365948"/>
<evidence type="ECO:0000313" key="1">
    <source>
        <dbReference type="EMBL" id="KAK0457579.1"/>
    </source>
</evidence>
<reference evidence="1" key="1">
    <citation type="submission" date="2023-06" db="EMBL/GenBank/DDBJ databases">
        <authorList>
            <consortium name="Lawrence Berkeley National Laboratory"/>
            <person name="Ahrendt S."/>
            <person name="Sahu N."/>
            <person name="Indic B."/>
            <person name="Wong-Bajracharya J."/>
            <person name="Merenyi Z."/>
            <person name="Ke H.-M."/>
            <person name="Monk M."/>
            <person name="Kocsube S."/>
            <person name="Drula E."/>
            <person name="Lipzen A."/>
            <person name="Balint B."/>
            <person name="Henrissat B."/>
            <person name="Andreopoulos B."/>
            <person name="Martin F.M."/>
            <person name="Harder C.B."/>
            <person name="Rigling D."/>
            <person name="Ford K.L."/>
            <person name="Foster G.D."/>
            <person name="Pangilinan J."/>
            <person name="Papanicolaou A."/>
            <person name="Barry K."/>
            <person name="LaButti K."/>
            <person name="Viragh M."/>
            <person name="Koriabine M."/>
            <person name="Yan M."/>
            <person name="Riley R."/>
            <person name="Champramary S."/>
            <person name="Plett K.L."/>
            <person name="Tsai I.J."/>
            <person name="Slot J."/>
            <person name="Sipos G."/>
            <person name="Plett J."/>
            <person name="Nagy L.G."/>
            <person name="Grigoriev I.V."/>
        </authorList>
    </citation>
    <scope>NUCLEOTIDE SEQUENCE</scope>
    <source>
        <strain evidence="1">CCBAS 213</strain>
    </source>
</reference>
<dbReference type="EMBL" id="JAUEPS010000021">
    <property type="protein sequence ID" value="KAK0457579.1"/>
    <property type="molecule type" value="Genomic_DNA"/>
</dbReference>
<organism evidence="1 2">
    <name type="scientific">Armillaria tabescens</name>
    <name type="common">Ringless honey mushroom</name>
    <name type="synonym">Agaricus tabescens</name>
    <dbReference type="NCBI Taxonomy" id="1929756"/>
    <lineage>
        <taxon>Eukaryota</taxon>
        <taxon>Fungi</taxon>
        <taxon>Dikarya</taxon>
        <taxon>Basidiomycota</taxon>
        <taxon>Agaricomycotina</taxon>
        <taxon>Agaricomycetes</taxon>
        <taxon>Agaricomycetidae</taxon>
        <taxon>Agaricales</taxon>
        <taxon>Marasmiineae</taxon>
        <taxon>Physalacriaceae</taxon>
        <taxon>Desarmillaria</taxon>
    </lineage>
</organism>
<dbReference type="SUPFAM" id="SSF81383">
    <property type="entry name" value="F-box domain"/>
    <property type="match status" value="1"/>
</dbReference>
<keyword evidence="2" id="KW-1185">Reference proteome</keyword>
<name>A0AA39N4Y1_ARMTA</name>
<evidence type="ECO:0000313" key="2">
    <source>
        <dbReference type="Proteomes" id="UP001175211"/>
    </source>
</evidence>
<dbReference type="AlphaFoldDB" id="A0AA39N4Y1"/>
<evidence type="ECO:0008006" key="3">
    <source>
        <dbReference type="Google" id="ProtNLM"/>
    </source>
</evidence>
<dbReference type="Gene3D" id="1.20.1280.50">
    <property type="match status" value="1"/>
</dbReference>
<accession>A0AA39N4Y1</accession>
<sequence length="605" mass="67839">MIVSSRVVEALPAPTDVWRSFLSLRLPTPNLTQKKNYTKNDFRPGFPITLSSARRFSTPSGNIRYLISMDTNTCPKCGFSAIRPYTPSVNPSELLQSGFSSLDVSRASILTDVANLDQELQQIESLYGRIRDRREQILKDLGGCKALLAPIRRLPRETLLHIFSLASSDAPHPFDAPWILGEVCSTWRSISRSYPSLWTNIDISRSCSLRPLLFIETYISLSGNLPLHLHIRRHVQDVKMDVLTRLASHSGRWSTLDLEITDRLLCRLLNLASTPATRLTNLRFCLLGESQPVISHAVVNNLFSSSPIKEAKLEHIHSSSVPINMTELRIFHIHSYDPAELLSMLQQAERLTEFAVTPVKPPPNLTNAAPIPYPPMTHTSLQRLSLVVDIENSRDVTKNPVAFDYVTLPALQQLEVQVNIQPPTPGILTSPFESVDYARPIRLVDRSQCNLTTLTFSIPISVEALLVPILIRSPAIQRLDICVNASVARDVFHMLTLEQGLANCLKELHIQETMIQTAPSGILEDAVPFHAMILSRLHGDRHLDTLRLSLGTSWAEHRPPLPVAQDSPFRDLFRIKDEGINVEFLLDRKDCLVDGEAHARFFGST</sequence>
<dbReference type="InterPro" id="IPR036047">
    <property type="entry name" value="F-box-like_dom_sf"/>
</dbReference>
<dbReference type="Proteomes" id="UP001175211">
    <property type="component" value="Unassembled WGS sequence"/>
</dbReference>
<proteinExistence type="predicted"/>
<dbReference type="RefSeq" id="XP_060329891.1">
    <property type="nucleotide sequence ID" value="XM_060482400.1"/>
</dbReference>
<gene>
    <name evidence="1" type="ORF">EV420DRAFT_503167</name>
</gene>
<protein>
    <recommendedName>
        <fullName evidence="3">F-box domain-containing protein</fullName>
    </recommendedName>
</protein>
<comment type="caution">
    <text evidence="1">The sequence shown here is derived from an EMBL/GenBank/DDBJ whole genome shotgun (WGS) entry which is preliminary data.</text>
</comment>